<feature type="transmembrane region" description="Helical" evidence="8">
    <location>
        <begin position="476"/>
        <end position="496"/>
    </location>
</feature>
<dbReference type="AlphaFoldDB" id="A0A7N0TDE7"/>
<dbReference type="PROSITE" id="PS50191">
    <property type="entry name" value="CRAL_TRIO"/>
    <property type="match status" value="1"/>
</dbReference>
<feature type="domain" description="CRAL-TRIO" evidence="9">
    <location>
        <begin position="153"/>
        <end position="327"/>
    </location>
</feature>
<dbReference type="GO" id="GO:0000139">
    <property type="term" value="C:Golgi membrane"/>
    <property type="evidence" value="ECO:0007669"/>
    <property type="project" value="UniProtKB-SubCell"/>
</dbReference>
<dbReference type="Proteomes" id="UP000594263">
    <property type="component" value="Unplaced"/>
</dbReference>
<dbReference type="PRINTS" id="PR00180">
    <property type="entry name" value="CRETINALDHBP"/>
</dbReference>
<evidence type="ECO:0000259" key="9">
    <source>
        <dbReference type="PROSITE" id="PS50191"/>
    </source>
</evidence>
<dbReference type="SUPFAM" id="SSF46938">
    <property type="entry name" value="CRAL/TRIO N-terminal domain"/>
    <property type="match status" value="1"/>
</dbReference>
<dbReference type="Pfam" id="PF03765">
    <property type="entry name" value="CRAL_TRIO_N"/>
    <property type="match status" value="1"/>
</dbReference>
<dbReference type="GO" id="GO:0015031">
    <property type="term" value="P:protein transport"/>
    <property type="evidence" value="ECO:0007669"/>
    <property type="project" value="UniProtKB-KW"/>
</dbReference>
<dbReference type="InterPro" id="IPR051026">
    <property type="entry name" value="PI/PC_transfer"/>
</dbReference>
<keyword evidence="11" id="KW-1185">Reference proteome</keyword>
<dbReference type="EnsemblPlants" id="Kaladp0033s0199.1.v1.1">
    <property type="protein sequence ID" value="Kaladp0033s0199.1.v1.1"/>
    <property type="gene ID" value="Kaladp0033s0199.v1.1"/>
</dbReference>
<dbReference type="PANTHER" id="PTHR45657">
    <property type="entry name" value="CRAL-TRIO DOMAIN-CONTAINING PROTEIN YKL091C-RELATED"/>
    <property type="match status" value="1"/>
</dbReference>
<dbReference type="InterPro" id="IPR001251">
    <property type="entry name" value="CRAL-TRIO_dom"/>
</dbReference>
<dbReference type="Gramene" id="Kaladp0033s0199.1.v1.1">
    <property type="protein sequence ID" value="Kaladp0033s0199.1.v1.1"/>
    <property type="gene ID" value="Kaladp0033s0199.v1.1"/>
</dbReference>
<feature type="compositionally biased region" description="Basic residues" evidence="7">
    <location>
        <begin position="42"/>
        <end position="62"/>
    </location>
</feature>
<dbReference type="FunFam" id="3.40.525.10:FF:000011">
    <property type="entry name" value="SEC14 cytosolic factor"/>
    <property type="match status" value="1"/>
</dbReference>
<protein>
    <recommendedName>
        <fullName evidence="9">CRAL-TRIO domain-containing protein</fullName>
    </recommendedName>
</protein>
<organism evidence="10 11">
    <name type="scientific">Kalanchoe fedtschenkoi</name>
    <name type="common">Lavender scallops</name>
    <name type="synonym">South American air plant</name>
    <dbReference type="NCBI Taxonomy" id="63787"/>
    <lineage>
        <taxon>Eukaryota</taxon>
        <taxon>Viridiplantae</taxon>
        <taxon>Streptophyta</taxon>
        <taxon>Embryophyta</taxon>
        <taxon>Tracheophyta</taxon>
        <taxon>Spermatophyta</taxon>
        <taxon>Magnoliopsida</taxon>
        <taxon>eudicotyledons</taxon>
        <taxon>Gunneridae</taxon>
        <taxon>Pentapetalae</taxon>
        <taxon>Saxifragales</taxon>
        <taxon>Crassulaceae</taxon>
        <taxon>Kalanchoe</taxon>
    </lineage>
</organism>
<dbReference type="Gene3D" id="3.40.525.10">
    <property type="entry name" value="CRAL-TRIO lipid binding domain"/>
    <property type="match status" value="1"/>
</dbReference>
<comment type="similarity">
    <text evidence="6">Belongs to the SFH family.</text>
</comment>
<dbReference type="SUPFAM" id="SSF52087">
    <property type="entry name" value="CRAL/TRIO domain"/>
    <property type="match status" value="1"/>
</dbReference>
<dbReference type="InterPro" id="IPR036273">
    <property type="entry name" value="CRAL/TRIO_N_dom_sf"/>
</dbReference>
<evidence type="ECO:0000256" key="2">
    <source>
        <dbReference type="ARBA" id="ARBA00004395"/>
    </source>
</evidence>
<keyword evidence="4" id="KW-0333">Golgi apparatus</keyword>
<dbReference type="OMA" id="VQEFTFD"/>
<feature type="compositionally biased region" description="Basic and acidic residues" evidence="7">
    <location>
        <begin position="24"/>
        <end position="38"/>
    </location>
</feature>
<dbReference type="CDD" id="cd00170">
    <property type="entry name" value="SEC14"/>
    <property type="match status" value="1"/>
</dbReference>
<dbReference type="SMART" id="SM01100">
    <property type="entry name" value="CRAL_TRIO_N"/>
    <property type="match status" value="1"/>
</dbReference>
<evidence type="ECO:0000256" key="1">
    <source>
        <dbReference type="ARBA" id="ARBA00004202"/>
    </source>
</evidence>
<keyword evidence="3" id="KW-0653">Protein transport</keyword>
<evidence type="ECO:0000256" key="3">
    <source>
        <dbReference type="ARBA" id="ARBA00022927"/>
    </source>
</evidence>
<dbReference type="GO" id="GO:0005886">
    <property type="term" value="C:plasma membrane"/>
    <property type="evidence" value="ECO:0007669"/>
    <property type="project" value="UniProtKB-SubCell"/>
</dbReference>
<feature type="region of interest" description="Disordered" evidence="7">
    <location>
        <begin position="24"/>
        <end position="62"/>
    </location>
</feature>
<dbReference type="InterPro" id="IPR036865">
    <property type="entry name" value="CRAL-TRIO_dom_sf"/>
</dbReference>
<evidence type="ECO:0000313" key="10">
    <source>
        <dbReference type="EnsemblPlants" id="Kaladp0033s0199.1.v1.1"/>
    </source>
</evidence>
<evidence type="ECO:0000256" key="6">
    <source>
        <dbReference type="ARBA" id="ARBA00038020"/>
    </source>
</evidence>
<dbReference type="PANTHER" id="PTHR45657:SF5">
    <property type="entry name" value="PHOSPHATIDYLINOSITOL_PHOSPHATIDYLCHOLINE TRANSFER PROTEIN SFH6"/>
    <property type="match status" value="1"/>
</dbReference>
<keyword evidence="3" id="KW-0813">Transport</keyword>
<accession>A0A7N0TDE7</accession>
<keyword evidence="5" id="KW-0175">Coiled coil</keyword>
<keyword evidence="8" id="KW-0812">Transmembrane</keyword>
<proteinExistence type="inferred from homology"/>
<keyword evidence="8" id="KW-0472">Membrane</keyword>
<reference evidence="10" key="1">
    <citation type="submission" date="2021-01" db="UniProtKB">
        <authorList>
            <consortium name="EnsemblPlants"/>
        </authorList>
    </citation>
    <scope>IDENTIFICATION</scope>
</reference>
<evidence type="ECO:0000256" key="5">
    <source>
        <dbReference type="ARBA" id="ARBA00023054"/>
    </source>
</evidence>
<comment type="subcellular location">
    <subcellularLocation>
        <location evidence="1">Cell membrane</location>
        <topology evidence="1">Peripheral membrane protein</topology>
    </subcellularLocation>
    <subcellularLocation>
        <location evidence="2">Golgi apparatus membrane</location>
        <topology evidence="2">Peripheral membrane protein</topology>
    </subcellularLocation>
</comment>
<dbReference type="InterPro" id="IPR011074">
    <property type="entry name" value="CRAL/TRIO_N_dom"/>
</dbReference>
<dbReference type="SMART" id="SM00516">
    <property type="entry name" value="SEC14"/>
    <property type="match status" value="1"/>
</dbReference>
<keyword evidence="8" id="KW-1133">Transmembrane helix</keyword>
<evidence type="ECO:0000256" key="4">
    <source>
        <dbReference type="ARBA" id="ARBA00023034"/>
    </source>
</evidence>
<evidence type="ECO:0000313" key="11">
    <source>
        <dbReference type="Proteomes" id="UP000594263"/>
    </source>
</evidence>
<name>A0A7N0TDE7_KALFE</name>
<sequence length="502" mass="57517">MSGPLDRFARPCFEGFISHDVKRERRSDFENSEDERRTRMGSLKKKALNASSKFKHSLKKKSSRRRKSDGWVSSVSIEDVRDVEELEAVDEFRQALILEELLTEKLDDYHMMLRFLKARKFDIEKAKHMWADMIQWRKEFGADTIMEDFEFKERDEVLNYYPQGHHGVDKEGRPVYIERLGKVEPNKLMQVTTMDRYVKYHVQGFEINFAIKFPACTIAAKRHIDSSTTILDVQGVGLKNLNKSARELVMRLQKIDGDNYPETLYQMFIINAGPGFRLLWNTVKSFLDPKTTSKIHVLGNKYQSKLLEIIDASELPDFLGGTCTCADQGGCLRSDKGPWKNPKILQLIRNGEPQRAKQIVKVLNSEGKVIAYAKPQYPLLKSSDVSTAESGSEAEDMCSPKPLRRYSHLRLTPVREEAKAMGKTGYAGNFSGYDEYVPMVDKAVDASWIKESALQKPYASKGTLPLPATQKSPQAYHMKIFALLMGFFMTLYTHFLRGWSSD</sequence>
<dbReference type="Pfam" id="PF00650">
    <property type="entry name" value="CRAL_TRIO"/>
    <property type="match status" value="1"/>
</dbReference>
<dbReference type="Gene3D" id="1.10.8.20">
    <property type="entry name" value="N-terminal domain of phosphatidylinositol transfer protein sec14p"/>
    <property type="match status" value="1"/>
</dbReference>
<evidence type="ECO:0000256" key="7">
    <source>
        <dbReference type="SAM" id="MobiDB-lite"/>
    </source>
</evidence>
<evidence type="ECO:0000256" key="8">
    <source>
        <dbReference type="SAM" id="Phobius"/>
    </source>
</evidence>